<dbReference type="HOGENOM" id="CLU_3335755_0_0_1"/>
<accession>K9FBF2</accession>
<dbReference type="Proteomes" id="UP000009882">
    <property type="component" value="Unassembled WGS sequence"/>
</dbReference>
<proteinExistence type="predicted"/>
<dbReference type="AlphaFoldDB" id="K9FBF2"/>
<sequence length="38" mass="4064">MRSLAWLVSLPMVADAGEVLWSGFFNASATVADFDKCG</sequence>
<evidence type="ECO:0000256" key="1">
    <source>
        <dbReference type="SAM" id="SignalP"/>
    </source>
</evidence>
<reference evidence="3" key="1">
    <citation type="journal article" date="2012" name="BMC Genomics">
        <title>Genome sequence of the necrotrophic fungus Penicillium digitatum, the main postharvest pathogen of citrus.</title>
        <authorList>
            <person name="Marcet-Houben M."/>
            <person name="Ballester A.-R."/>
            <person name="de la Fuente B."/>
            <person name="Harries E."/>
            <person name="Marcos J.F."/>
            <person name="Gonzalez-Candelas L."/>
            <person name="Gabaldon T."/>
        </authorList>
    </citation>
    <scope>NUCLEOTIDE SEQUENCE [LARGE SCALE GENOMIC DNA]</scope>
    <source>
        <strain evidence="3">PHI26 / CECT 20796</strain>
    </source>
</reference>
<evidence type="ECO:0000313" key="2">
    <source>
        <dbReference type="EMBL" id="EKV06539.1"/>
    </source>
</evidence>
<gene>
    <name evidence="2" type="ORF">PDIG_77360</name>
</gene>
<organism evidence="2 3">
    <name type="scientific">Penicillium digitatum (strain PHI26 / CECT 20796)</name>
    <name type="common">Green mold</name>
    <dbReference type="NCBI Taxonomy" id="1170229"/>
    <lineage>
        <taxon>Eukaryota</taxon>
        <taxon>Fungi</taxon>
        <taxon>Dikarya</taxon>
        <taxon>Ascomycota</taxon>
        <taxon>Pezizomycotina</taxon>
        <taxon>Eurotiomycetes</taxon>
        <taxon>Eurotiomycetidae</taxon>
        <taxon>Eurotiales</taxon>
        <taxon>Aspergillaceae</taxon>
        <taxon>Penicillium</taxon>
    </lineage>
</organism>
<comment type="caution">
    <text evidence="2">The sequence shown here is derived from an EMBL/GenBank/DDBJ whole genome shotgun (WGS) entry which is preliminary data.</text>
</comment>
<keyword evidence="1" id="KW-0732">Signal</keyword>
<keyword evidence="3" id="KW-1185">Reference proteome</keyword>
<dbReference type="STRING" id="1170229.K9FBF2"/>
<name>K9FBF2_PEND2</name>
<feature type="signal peptide" evidence="1">
    <location>
        <begin position="1"/>
        <end position="16"/>
    </location>
</feature>
<dbReference type="EMBL" id="AKCT01000285">
    <property type="protein sequence ID" value="EKV06539.1"/>
    <property type="molecule type" value="Genomic_DNA"/>
</dbReference>
<feature type="chain" id="PRO_5003927856" evidence="1">
    <location>
        <begin position="17"/>
        <end position="38"/>
    </location>
</feature>
<dbReference type="InParanoid" id="K9FBF2"/>
<protein>
    <submittedName>
        <fullName evidence="2">Uncharacterized protein</fullName>
    </submittedName>
</protein>
<evidence type="ECO:0000313" key="3">
    <source>
        <dbReference type="Proteomes" id="UP000009882"/>
    </source>
</evidence>